<comment type="caution">
    <text evidence="9">The sequence shown here is derived from an EMBL/GenBank/DDBJ whole genome shotgun (WGS) entry which is preliminary data.</text>
</comment>
<evidence type="ECO:0000259" key="8">
    <source>
        <dbReference type="PROSITE" id="PS51462"/>
    </source>
</evidence>
<dbReference type="Gene3D" id="3.90.79.10">
    <property type="entry name" value="Nucleoside Triphosphate Pyrophosphohydrolase"/>
    <property type="match status" value="1"/>
</dbReference>
<dbReference type="InterPro" id="IPR000086">
    <property type="entry name" value="NUDIX_hydrolase_dom"/>
</dbReference>
<evidence type="ECO:0000256" key="5">
    <source>
        <dbReference type="ARBA" id="ARBA00022842"/>
    </source>
</evidence>
<protein>
    <submittedName>
        <fullName evidence="9">CoA pyrophosphatase</fullName>
    </submittedName>
</protein>
<dbReference type="GO" id="GO:0046872">
    <property type="term" value="F:metal ion binding"/>
    <property type="evidence" value="ECO:0007669"/>
    <property type="project" value="UniProtKB-KW"/>
</dbReference>
<dbReference type="OrthoDB" id="9802805at2"/>
<keyword evidence="3" id="KW-0479">Metal-binding</keyword>
<dbReference type="PROSITE" id="PS51462">
    <property type="entry name" value="NUDIX"/>
    <property type="match status" value="1"/>
</dbReference>
<gene>
    <name evidence="9" type="ORF">EDL96_00375</name>
</gene>
<dbReference type="SUPFAM" id="SSF55811">
    <property type="entry name" value="Nudix"/>
    <property type="match status" value="1"/>
</dbReference>
<evidence type="ECO:0000256" key="4">
    <source>
        <dbReference type="ARBA" id="ARBA00022801"/>
    </source>
</evidence>
<evidence type="ECO:0000256" key="1">
    <source>
        <dbReference type="ARBA" id="ARBA00001936"/>
    </source>
</evidence>
<dbReference type="RefSeq" id="WP_123823484.1">
    <property type="nucleotide sequence ID" value="NZ_RKMF01000001.1"/>
</dbReference>
<evidence type="ECO:0000256" key="2">
    <source>
        <dbReference type="ARBA" id="ARBA00001946"/>
    </source>
</evidence>
<dbReference type="AlphaFoldDB" id="A0A3N4A7K3"/>
<comment type="cofactor">
    <cofactor evidence="2">
        <name>Mg(2+)</name>
        <dbReference type="ChEBI" id="CHEBI:18420"/>
    </cofactor>
</comment>
<feature type="region of interest" description="Disordered" evidence="7">
    <location>
        <begin position="98"/>
        <end position="117"/>
    </location>
</feature>
<dbReference type="InterPro" id="IPR015797">
    <property type="entry name" value="NUDIX_hydrolase-like_dom_sf"/>
</dbReference>
<keyword evidence="6" id="KW-0464">Manganese</keyword>
<evidence type="ECO:0000313" key="9">
    <source>
        <dbReference type="EMBL" id="ROZ65595.1"/>
    </source>
</evidence>
<accession>A0A3N4A7K3</accession>
<keyword evidence="10" id="KW-1185">Reference proteome</keyword>
<dbReference type="Proteomes" id="UP000270616">
    <property type="component" value="Unassembled WGS sequence"/>
</dbReference>
<dbReference type="PANTHER" id="PTHR12992:SF11">
    <property type="entry name" value="MITOCHONDRIAL COENZYME A DIPHOSPHATASE NUDT8"/>
    <property type="match status" value="1"/>
</dbReference>
<feature type="domain" description="Nudix hydrolase" evidence="8">
    <location>
        <begin position="69"/>
        <end position="218"/>
    </location>
</feature>
<reference evidence="9 10" key="1">
    <citation type="submission" date="2018-10" db="EMBL/GenBank/DDBJ databases">
        <title>Kocuria sp. M5W7-7, whole genome shotgun sequence.</title>
        <authorList>
            <person name="Tuo L."/>
        </authorList>
    </citation>
    <scope>NUCLEOTIDE SEQUENCE [LARGE SCALE GENOMIC DNA]</scope>
    <source>
        <strain evidence="9 10">M5W7-7</strain>
    </source>
</reference>
<comment type="cofactor">
    <cofactor evidence="1">
        <name>Mn(2+)</name>
        <dbReference type="ChEBI" id="CHEBI:29035"/>
    </cofactor>
</comment>
<evidence type="ECO:0000313" key="10">
    <source>
        <dbReference type="Proteomes" id="UP000270616"/>
    </source>
</evidence>
<dbReference type="Pfam" id="PF00293">
    <property type="entry name" value="NUDIX"/>
    <property type="match status" value="1"/>
</dbReference>
<sequence>MGTTEHQARADLIRAVQDLNTGGPLRIQDFPAPSAMRESAVLILLGALDDVPAVTSALPVVSADRKADGSQDSTTDHVTADLDLLLVQRAATLRAHPGQVAFPGGRLDPEDGDPNDPADLVQLPAGTAQAAHVRAALREAQEETGLDPDGVEVLGVLPRTPLAVSAHQVTPVVGWWSRPVPVDVVDHRESSLVFRTPLLDLVDPQRRHNAEVQISGPDFPRMRHRSPAFRIPREITDPAGGDGDVVVWGFTGILLDHLLTATGWGCPWDTDDVRPAPR</sequence>
<keyword evidence="4" id="KW-0378">Hydrolase</keyword>
<dbReference type="GO" id="GO:0010945">
    <property type="term" value="F:coenzyme A diphosphatase activity"/>
    <property type="evidence" value="ECO:0007669"/>
    <property type="project" value="InterPro"/>
</dbReference>
<evidence type="ECO:0000256" key="7">
    <source>
        <dbReference type="SAM" id="MobiDB-lite"/>
    </source>
</evidence>
<evidence type="ECO:0000256" key="6">
    <source>
        <dbReference type="ARBA" id="ARBA00023211"/>
    </source>
</evidence>
<dbReference type="PANTHER" id="PTHR12992">
    <property type="entry name" value="NUDIX HYDROLASE"/>
    <property type="match status" value="1"/>
</dbReference>
<keyword evidence="5" id="KW-0460">Magnesium</keyword>
<proteinExistence type="predicted"/>
<dbReference type="InterPro" id="IPR045121">
    <property type="entry name" value="CoAse"/>
</dbReference>
<dbReference type="EMBL" id="RKMF01000001">
    <property type="protein sequence ID" value="ROZ65595.1"/>
    <property type="molecule type" value="Genomic_DNA"/>
</dbReference>
<organism evidence="9 10">
    <name type="scientific">Kocuria soli</name>
    <dbReference type="NCBI Taxonomy" id="2485125"/>
    <lineage>
        <taxon>Bacteria</taxon>
        <taxon>Bacillati</taxon>
        <taxon>Actinomycetota</taxon>
        <taxon>Actinomycetes</taxon>
        <taxon>Micrococcales</taxon>
        <taxon>Micrococcaceae</taxon>
        <taxon>Kocuria</taxon>
    </lineage>
</organism>
<dbReference type="CDD" id="cd03426">
    <property type="entry name" value="NUDIX_CoAse_Nudt7"/>
    <property type="match status" value="1"/>
</dbReference>
<evidence type="ECO:0000256" key="3">
    <source>
        <dbReference type="ARBA" id="ARBA00022723"/>
    </source>
</evidence>
<name>A0A3N4A7K3_9MICC</name>